<proteinExistence type="predicted"/>
<reference evidence="1 2" key="1">
    <citation type="submission" date="2015-12" db="EMBL/GenBank/DDBJ databases">
        <title>Complete genome of Roseateles depolymerans KCTC 42856.</title>
        <authorList>
            <person name="Kim K.M."/>
        </authorList>
    </citation>
    <scope>NUCLEOTIDE SEQUENCE [LARGE SCALE GENOMIC DNA]</scope>
    <source>
        <strain evidence="1 2">KCTC 42856</strain>
    </source>
</reference>
<organism evidence="1 2">
    <name type="scientific">Roseateles depolymerans</name>
    <dbReference type="NCBI Taxonomy" id="76731"/>
    <lineage>
        <taxon>Bacteria</taxon>
        <taxon>Pseudomonadati</taxon>
        <taxon>Pseudomonadota</taxon>
        <taxon>Betaproteobacteria</taxon>
        <taxon>Burkholderiales</taxon>
        <taxon>Sphaerotilaceae</taxon>
        <taxon>Roseateles</taxon>
    </lineage>
</organism>
<dbReference type="InterPro" id="IPR007435">
    <property type="entry name" value="DUF484"/>
</dbReference>
<dbReference type="RefSeq" id="WP_058937162.1">
    <property type="nucleotide sequence ID" value="NZ_CP013729.1"/>
</dbReference>
<keyword evidence="2" id="KW-1185">Reference proteome</keyword>
<dbReference type="InterPro" id="IPR029016">
    <property type="entry name" value="GAF-like_dom_sf"/>
</dbReference>
<dbReference type="PANTHER" id="PTHR38765:SF1">
    <property type="entry name" value="DUF484 DOMAIN-CONTAINING PROTEIN"/>
    <property type="match status" value="1"/>
</dbReference>
<dbReference type="PATRIC" id="fig|76731.3.peg.679"/>
<dbReference type="Pfam" id="PF04340">
    <property type="entry name" value="DUF484"/>
    <property type="match status" value="1"/>
</dbReference>
<dbReference type="Gene3D" id="3.30.450.40">
    <property type="match status" value="1"/>
</dbReference>
<evidence type="ECO:0000313" key="1">
    <source>
        <dbReference type="EMBL" id="ALV05165.1"/>
    </source>
</evidence>
<dbReference type="KEGG" id="rdp:RD2015_669"/>
<dbReference type="OrthoDB" id="8525200at2"/>
<protein>
    <submittedName>
        <fullName evidence="1">Uncharacterized protein</fullName>
    </submittedName>
</protein>
<dbReference type="EMBL" id="CP013729">
    <property type="protein sequence ID" value="ALV05165.1"/>
    <property type="molecule type" value="Genomic_DNA"/>
</dbReference>
<accession>A0A0U3M9B3</accession>
<dbReference type="Proteomes" id="UP000060699">
    <property type="component" value="Chromosome"/>
</dbReference>
<dbReference type="STRING" id="76731.RD2015_669"/>
<evidence type="ECO:0000313" key="2">
    <source>
        <dbReference type="Proteomes" id="UP000060699"/>
    </source>
</evidence>
<dbReference type="PANTHER" id="PTHR38765">
    <property type="entry name" value="DUF484 DOMAIN-CONTAINING PROTEIN"/>
    <property type="match status" value="1"/>
</dbReference>
<dbReference type="AlphaFoldDB" id="A0A0U3M9B3"/>
<gene>
    <name evidence="1" type="ORF">RD2015_669</name>
</gene>
<sequence length="232" mass="25607">MSGIEGITEQDIADYLARDPGFFERHAELLATVRISHPHGQRAVSLQERQAELLRDKIRGLEHKIVEMIRNGQENVAIADRLHRWTLALMLTREDGQLPEVLLRELRHQFLIPQANLRLWNVNAGHALAPFASEVSSDVKTFVSSLNQPYCGINSGFEAARWLEEDVASLALVPLMAGTPSQPFGLLVLGSPDPTRYTAEMGTEFLTRVGEIASAALSRLLTADPHAAAQAD</sequence>
<name>A0A0U3M9B3_9BURK</name>